<name>A0A7K1FPY0_9ACTN</name>
<organism evidence="1 2">
    <name type="scientific">Nakamurella alba</name>
    <dbReference type="NCBI Taxonomy" id="2665158"/>
    <lineage>
        <taxon>Bacteria</taxon>
        <taxon>Bacillati</taxon>
        <taxon>Actinomycetota</taxon>
        <taxon>Actinomycetes</taxon>
        <taxon>Nakamurellales</taxon>
        <taxon>Nakamurellaceae</taxon>
        <taxon>Nakamurella</taxon>
    </lineage>
</organism>
<dbReference type="Proteomes" id="UP000460221">
    <property type="component" value="Unassembled WGS sequence"/>
</dbReference>
<evidence type="ECO:0000313" key="1">
    <source>
        <dbReference type="EMBL" id="MTD16202.1"/>
    </source>
</evidence>
<proteinExistence type="predicted"/>
<keyword evidence="2" id="KW-1185">Reference proteome</keyword>
<dbReference type="EMBL" id="WLYK01000008">
    <property type="protein sequence ID" value="MTD16202.1"/>
    <property type="molecule type" value="Genomic_DNA"/>
</dbReference>
<protein>
    <submittedName>
        <fullName evidence="1">Uncharacterized protein</fullName>
    </submittedName>
</protein>
<reference evidence="1 2" key="1">
    <citation type="submission" date="2019-11" db="EMBL/GenBank/DDBJ databases">
        <authorList>
            <person name="Jiang L.-Q."/>
        </authorList>
    </citation>
    <scope>NUCLEOTIDE SEQUENCE [LARGE SCALE GENOMIC DNA]</scope>
    <source>
        <strain evidence="1 2">YIM 132087</strain>
    </source>
</reference>
<dbReference type="RefSeq" id="WP_154770146.1">
    <property type="nucleotide sequence ID" value="NZ_WLYK01000008.1"/>
</dbReference>
<evidence type="ECO:0000313" key="2">
    <source>
        <dbReference type="Proteomes" id="UP000460221"/>
    </source>
</evidence>
<comment type="caution">
    <text evidence="1">The sequence shown here is derived from an EMBL/GenBank/DDBJ whole genome shotgun (WGS) entry which is preliminary data.</text>
</comment>
<dbReference type="AlphaFoldDB" id="A0A7K1FPY0"/>
<accession>A0A7K1FPY0</accession>
<gene>
    <name evidence="1" type="ORF">GIS00_19880</name>
</gene>
<sequence>MALRSYRVTVELTVLVDDEEIAARAAAELGVLAHGGRTAPDGTAPARAIEVDPQEAVELMVCRAMSAPLRREVPEIVSSTARSVAAAPAAAGR</sequence>